<dbReference type="Gene3D" id="3.30.450.20">
    <property type="entry name" value="PAS domain"/>
    <property type="match status" value="1"/>
</dbReference>
<comment type="caution">
    <text evidence="1">The sequence shown here is derived from an EMBL/GenBank/DDBJ whole genome shotgun (WGS) entry which is preliminary data.</text>
</comment>
<organism evidence="1 2">
    <name type="scientific">Marinobacter adhaerens</name>
    <dbReference type="NCBI Taxonomy" id="1033846"/>
    <lineage>
        <taxon>Bacteria</taxon>
        <taxon>Pseudomonadati</taxon>
        <taxon>Pseudomonadota</taxon>
        <taxon>Gammaproteobacteria</taxon>
        <taxon>Pseudomonadales</taxon>
        <taxon>Marinobacteraceae</taxon>
        <taxon>Marinobacter</taxon>
    </lineage>
</organism>
<evidence type="ECO:0000313" key="2">
    <source>
        <dbReference type="Proteomes" id="UP000263489"/>
    </source>
</evidence>
<sequence length="172" mass="18784">MKSLSLGTRIALITVLTSAVTVLILLGTAYTELLRDFERVLTQKQLIETRSLADEVNRSLETRISALQALAATLTDGEKLISKRRMDNLLGRQTSLSNYFGEGLTVIDANAVAIAENIFVPGRIGTSYADRSHFRRAIATRKPVISSPIIGRRTGLPLLSFLAPIESDEGDL</sequence>
<dbReference type="EMBL" id="DNNA01000347">
    <property type="protein sequence ID" value="HBC37146.1"/>
    <property type="molecule type" value="Genomic_DNA"/>
</dbReference>
<accession>A0A352J0B3</accession>
<dbReference type="Proteomes" id="UP000263489">
    <property type="component" value="Unassembled WGS sequence"/>
</dbReference>
<gene>
    <name evidence="1" type="ORF">DC045_23140</name>
</gene>
<keyword evidence="1" id="KW-0808">Transferase</keyword>
<dbReference type="GO" id="GO:0016301">
    <property type="term" value="F:kinase activity"/>
    <property type="evidence" value="ECO:0007669"/>
    <property type="project" value="UniProtKB-KW"/>
</dbReference>
<dbReference type="CDD" id="cd12914">
    <property type="entry name" value="PDC1_DGC_like"/>
    <property type="match status" value="1"/>
</dbReference>
<proteinExistence type="predicted"/>
<dbReference type="AlphaFoldDB" id="A0A352J0B3"/>
<feature type="non-terminal residue" evidence="1">
    <location>
        <position position="172"/>
    </location>
</feature>
<keyword evidence="1" id="KW-0418">Kinase</keyword>
<name>A0A352J0B3_9GAMM</name>
<evidence type="ECO:0000313" key="1">
    <source>
        <dbReference type="EMBL" id="HBC37146.1"/>
    </source>
</evidence>
<protein>
    <submittedName>
        <fullName evidence="1">Two-component sensor histidine kinase</fullName>
    </submittedName>
</protein>
<reference evidence="1 2" key="1">
    <citation type="journal article" date="2018" name="Nat. Biotechnol.">
        <title>A standardized bacterial taxonomy based on genome phylogeny substantially revises the tree of life.</title>
        <authorList>
            <person name="Parks D.H."/>
            <person name="Chuvochina M."/>
            <person name="Waite D.W."/>
            <person name="Rinke C."/>
            <person name="Skarshewski A."/>
            <person name="Chaumeil P.A."/>
            <person name="Hugenholtz P."/>
        </authorList>
    </citation>
    <scope>NUCLEOTIDE SEQUENCE [LARGE SCALE GENOMIC DNA]</scope>
    <source>
        <strain evidence="1">UBA9380</strain>
    </source>
</reference>